<keyword evidence="6 7" id="KW-0472">Membrane</keyword>
<dbReference type="PANTHER" id="PTHR12138:SF162">
    <property type="entry name" value="CHROMOSOME UNDETERMINED SCAFFOLD_275, WHOLE GENOME SHOTGUN SEQUENCE"/>
    <property type="match status" value="1"/>
</dbReference>
<protein>
    <submittedName>
        <fullName evidence="8">Uncharacterized protein</fullName>
    </submittedName>
</protein>
<accession>A0A8I5P427</accession>
<evidence type="ECO:0000313" key="8">
    <source>
        <dbReference type="Ensembl" id="ENSPANP00000060801.1"/>
    </source>
</evidence>
<dbReference type="PANTHER" id="PTHR12138">
    <property type="entry name" value="PRIMATE-EXPANDED PROTEIN FAMILY"/>
    <property type="match status" value="1"/>
</dbReference>
<evidence type="ECO:0000256" key="3">
    <source>
        <dbReference type="ARBA" id="ARBA00022692"/>
    </source>
</evidence>
<evidence type="ECO:0000256" key="7">
    <source>
        <dbReference type="SAM" id="Phobius"/>
    </source>
</evidence>
<dbReference type="PRINTS" id="PR02045">
    <property type="entry name" value="F138DOMAIN"/>
</dbReference>
<dbReference type="InterPro" id="IPR004240">
    <property type="entry name" value="EMP70"/>
</dbReference>
<evidence type="ECO:0000256" key="5">
    <source>
        <dbReference type="ARBA" id="ARBA00022989"/>
    </source>
</evidence>
<feature type="transmembrane region" description="Helical" evidence="7">
    <location>
        <begin position="244"/>
        <end position="264"/>
    </location>
</feature>
<dbReference type="Pfam" id="PF02990">
    <property type="entry name" value="EMP70"/>
    <property type="match status" value="1"/>
</dbReference>
<comment type="subcellular location">
    <subcellularLocation>
        <location evidence="1">Membrane</location>
        <topology evidence="1">Multi-pass membrane protein</topology>
    </subcellularLocation>
</comment>
<reference evidence="8" key="3">
    <citation type="submission" date="2025-09" db="UniProtKB">
        <authorList>
            <consortium name="Ensembl"/>
        </authorList>
    </citation>
    <scope>IDENTIFICATION</scope>
</reference>
<dbReference type="GeneTree" id="ENSGT00940000163390"/>
<reference evidence="8 9" key="1">
    <citation type="submission" date="2012-03" db="EMBL/GenBank/DDBJ databases">
        <title>Whole Genome Assembly of Papio anubis.</title>
        <authorList>
            <person name="Liu Y.L."/>
            <person name="Abraham K.A."/>
            <person name="Akbar H.A."/>
            <person name="Ali S.A."/>
            <person name="Anosike U.A."/>
            <person name="Aqrawi P.A."/>
            <person name="Arias F.A."/>
            <person name="Attaway T.A."/>
            <person name="Awwad R.A."/>
            <person name="Babu C.B."/>
            <person name="Bandaranaike D.B."/>
            <person name="Battles P.B."/>
            <person name="Bell A.B."/>
            <person name="Beltran B.B."/>
            <person name="Berhane-Mersha D.B."/>
            <person name="Bess C.B."/>
            <person name="Bickham C.B."/>
            <person name="Bolden T.B."/>
            <person name="Carter K.C."/>
            <person name="Chau D.C."/>
            <person name="Chavez A.C."/>
            <person name="Clerc-Blankenburg K.C."/>
            <person name="Coyle M.C."/>
            <person name="Dao M.D."/>
            <person name="Davila M.L.D."/>
            <person name="Davy-Carroll L.D."/>
            <person name="Denson S.D."/>
            <person name="Dinh H.D."/>
            <person name="Fernandez S.F."/>
            <person name="Fernando P.F."/>
            <person name="Forbes L.F."/>
            <person name="Francis C.F."/>
            <person name="Francisco L.F."/>
            <person name="Fu Q.F."/>
            <person name="Garcia-Iii R.G."/>
            <person name="Garrett T.G."/>
            <person name="Gross S.G."/>
            <person name="Gubbala S.G."/>
            <person name="Hirani K.H."/>
            <person name="Hogues M.H."/>
            <person name="Hollins B.H."/>
            <person name="Jackson L.J."/>
            <person name="Javaid M.J."/>
            <person name="Jhangiani S.J."/>
            <person name="Johnson A.J."/>
            <person name="Johnson B.J."/>
            <person name="Jones J.J."/>
            <person name="Joshi V.J."/>
            <person name="Kalu J.K."/>
            <person name="Khan N.K."/>
            <person name="Korchina V.K."/>
            <person name="Kovar C.K."/>
            <person name="Lago L.L."/>
            <person name="Lara F.L."/>
            <person name="Le T.-K.L."/>
            <person name="Lee S.L."/>
            <person name="Legall-Iii F.L."/>
            <person name="Lemon S.L."/>
            <person name="Liu J.L."/>
            <person name="Liu Y.-S.L."/>
            <person name="Liyanage D.L."/>
            <person name="Lopez J.L."/>
            <person name="Lorensuhewa L.L."/>
            <person name="Mata R.M."/>
            <person name="Mathew T.M."/>
            <person name="Mercado C.M."/>
            <person name="Mercado I.M."/>
            <person name="Morales K.M."/>
            <person name="Morgan M.M."/>
            <person name="Munidasa M.M."/>
            <person name="Ngo D.N."/>
            <person name="Nguyen L.N."/>
            <person name="Nguyen T.N."/>
            <person name="Nguyen N.N."/>
            <person name="Obregon M.O."/>
            <person name="Okwuonu G.O."/>
            <person name="Ongeri F.O."/>
            <person name="Onwere C.O."/>
            <person name="Osifeso I.O."/>
            <person name="Parra A.P."/>
            <person name="Patil S.P."/>
            <person name="Perez A.P."/>
            <person name="Perez Y.P."/>
            <person name="Pham C.P."/>
            <person name="Pu L.-L.P."/>
            <person name="Puazo M.P."/>
            <person name="Quiroz J.Q."/>
            <person name="Rouhana J.R."/>
            <person name="Ruiz M.R."/>
            <person name="Ruiz S.-J.R."/>
            <person name="Saada N.S."/>
            <person name="Santibanez J.S."/>
            <person name="Scheel M.S."/>
            <person name="Schneider B.S."/>
            <person name="Simmons D.S."/>
            <person name="Sisson I.S."/>
            <person name="Tang L.-Y.T."/>
            <person name="Thornton R.T."/>
            <person name="Tisius J.T."/>
            <person name="Toledanes G.T."/>
            <person name="Trejos Z.T."/>
            <person name="Usmani K.U."/>
            <person name="Varghese R.V."/>
            <person name="Vattathil S.V."/>
            <person name="Vee V.V."/>
            <person name="Walker D.W."/>
            <person name="Weissenberger G.W."/>
            <person name="White C.W."/>
            <person name="Williams A.W."/>
            <person name="Woodworth J.W."/>
            <person name="Wright R.W."/>
            <person name="Zhu Y.Z."/>
            <person name="Han Y.H."/>
            <person name="Newsham I.N."/>
            <person name="Nazareth L.N."/>
            <person name="Worley K.W."/>
            <person name="Muzny D.M."/>
            <person name="Rogers J.R."/>
            <person name="Gibbs R.G."/>
        </authorList>
    </citation>
    <scope>NUCLEOTIDE SEQUENCE [LARGE SCALE GENOMIC DNA]</scope>
</reference>
<keyword evidence="5 7" id="KW-1133">Transmembrane helix</keyword>
<sequence>MPAYWRPSNRVANHRLSRLSGYPGSSSATSWLRLFPVRGSCNFRLFPPRVPISCVCPRVPKPAPEMSTRGFRVGTNLERQWPSLYGLRWLLGLGLLLRLQGRPLHGFLPPQANRGQSARRSKKSHFVSFLLTKQKCVKVCVKSYDQDQMDKLAFLKKGIRLNYQHHCYKHSDENPATCNGPPVEIPGEYTDKLNVTYTYSVRLKKTKLSSGLLGGIRFWSLCLILIFSGFGLSCLGFPSPANGGALMTCATVLWVLLGTPARYVSAIMYKTFRGVKWKTNALLTALLCPGVSLSPRLKGSGPTMAHCSLDLLGSSDPSISTFQVAETTETGSHYVAQADLELLASSDLPTSASQSAGITGMSHCAWPCFLNVPLKKHLVSVP</sequence>
<feature type="transmembrane region" description="Helical" evidence="7">
    <location>
        <begin position="212"/>
        <end position="232"/>
    </location>
</feature>
<keyword evidence="3 7" id="KW-0812">Transmembrane</keyword>
<organism evidence="8 9">
    <name type="scientific">Papio anubis</name>
    <name type="common">Olive baboon</name>
    <dbReference type="NCBI Taxonomy" id="9555"/>
    <lineage>
        <taxon>Eukaryota</taxon>
        <taxon>Metazoa</taxon>
        <taxon>Chordata</taxon>
        <taxon>Craniata</taxon>
        <taxon>Vertebrata</taxon>
        <taxon>Euteleostomi</taxon>
        <taxon>Mammalia</taxon>
        <taxon>Eutheria</taxon>
        <taxon>Euarchontoglires</taxon>
        <taxon>Primates</taxon>
        <taxon>Haplorrhini</taxon>
        <taxon>Catarrhini</taxon>
        <taxon>Cercopithecidae</taxon>
        <taxon>Cercopithecinae</taxon>
        <taxon>Papio</taxon>
    </lineage>
</organism>
<keyword evidence="9" id="KW-1185">Reference proteome</keyword>
<keyword evidence="4" id="KW-0732">Signal</keyword>
<evidence type="ECO:0000256" key="1">
    <source>
        <dbReference type="ARBA" id="ARBA00004141"/>
    </source>
</evidence>
<dbReference type="AlphaFoldDB" id="A0A8I5P427"/>
<dbReference type="Proteomes" id="UP000028761">
    <property type="component" value="Chromosome X"/>
</dbReference>
<evidence type="ECO:0000256" key="6">
    <source>
        <dbReference type="ARBA" id="ARBA00023136"/>
    </source>
</evidence>
<comment type="similarity">
    <text evidence="2">Belongs to the nonaspanin (TM9SF) (TC 9.A.2) family.</text>
</comment>
<name>A0A8I5P427_PAPAN</name>
<evidence type="ECO:0000256" key="2">
    <source>
        <dbReference type="ARBA" id="ARBA00005227"/>
    </source>
</evidence>
<proteinExistence type="inferred from homology"/>
<evidence type="ECO:0000313" key="9">
    <source>
        <dbReference type="Proteomes" id="UP000028761"/>
    </source>
</evidence>
<reference evidence="8" key="2">
    <citation type="submission" date="2025-08" db="UniProtKB">
        <authorList>
            <consortium name="Ensembl"/>
        </authorList>
    </citation>
    <scope>IDENTIFICATION</scope>
</reference>
<evidence type="ECO:0000256" key="4">
    <source>
        <dbReference type="ARBA" id="ARBA00022729"/>
    </source>
</evidence>
<dbReference type="Ensembl" id="ENSPANT00000069244.1">
    <property type="protein sequence ID" value="ENSPANP00000060801.1"/>
    <property type="gene ID" value="ENSPANG00000039817.1"/>
</dbReference>
<dbReference type="GO" id="GO:0016020">
    <property type="term" value="C:membrane"/>
    <property type="evidence" value="ECO:0007669"/>
    <property type="project" value="UniProtKB-SubCell"/>
</dbReference>